<proteinExistence type="predicted"/>
<dbReference type="InterPro" id="IPR011765">
    <property type="entry name" value="Pept_M16_N"/>
</dbReference>
<dbReference type="InterPro" id="IPR011249">
    <property type="entry name" value="Metalloenz_LuxS/M16"/>
</dbReference>
<dbReference type="AlphaFoldDB" id="A0A3B0N9M6"/>
<protein>
    <submittedName>
        <fullName evidence="2">Falcilysin, putative</fullName>
    </submittedName>
</protein>
<dbReference type="Pfam" id="PF00675">
    <property type="entry name" value="Peptidase_M16"/>
    <property type="match status" value="1"/>
</dbReference>
<dbReference type="PANTHER" id="PTHR43016:SF13">
    <property type="entry name" value="PRESEQUENCE PROTEASE, MITOCHONDRIAL"/>
    <property type="match status" value="1"/>
</dbReference>
<organism evidence="2">
    <name type="scientific">Theileria annulata</name>
    <dbReference type="NCBI Taxonomy" id="5874"/>
    <lineage>
        <taxon>Eukaryota</taxon>
        <taxon>Sar</taxon>
        <taxon>Alveolata</taxon>
        <taxon>Apicomplexa</taxon>
        <taxon>Aconoidasida</taxon>
        <taxon>Piroplasmida</taxon>
        <taxon>Theileriidae</taxon>
        <taxon>Theileria</taxon>
    </lineage>
</organism>
<dbReference type="InterPro" id="IPR055130">
    <property type="entry name" value="PreP_C"/>
</dbReference>
<dbReference type="GO" id="GO:0016485">
    <property type="term" value="P:protein processing"/>
    <property type="evidence" value="ECO:0007669"/>
    <property type="project" value="TreeGrafter"/>
</dbReference>
<sequence>MDVQKQFLPKGSFHSTVGQLGTYESYKYADPLHKKRESTTFEVFLEDPKYKWVKEAMEVEHEAYEKLMTTYLPDFNVVGTYYSHKTTGLTVVSFKTNDSRKEMCFDVCTPTYQSNDRGCTHVLEHSVLVRTKTYNTFNFFYHNVASAYVSFLNALFFRDRTRYYFSSLNETSYYHMADYMMDSFFRPSFMQDHDVLKQEGWHYKVTKENDKNSNTKELGVNVHGRHVTYSGVVYNEMKKRKFADPVSFGTSVMYHHLFTNPFRYDSGGNPEDLVELTQKELEEFYKTFYGPKTASVYFHGPNDVYRRLEYVDNYLRKHNVGVSPDPKTGQLSHTASQEVLDSLSLSEEYRDKPKHVKEQFSSKTKDEDMFMMGWVLNPTHKASKKYDLDSVDKLALQVLSYLLLESPESVLLTKLVSSKFATRRVGPGLDEYFPAYEYLSFMFGVTGVKFNEKTRESNAKTFEKLVLEALTEVVTKGFNKKAVEAALNKVEFRHTERKYVMKEHRQGYYPRGLAMLSLVKPRYQEGKDPFEFLRFEQLFPELKLRVFSDDSCSYLSNLVKKHLLNNNTRVTLHLQAVESSKYEKEFNKRVSDHLRERLSKLSKEQVDEMEKAYHKFKSEREVDFDPSVFDTFHQVDFSELKKEKVSHPSKLYKLTSDSLSETTVVQSDKSSCTVLVHPVESRSVLYMNYAVSLDSLTVDDLKYLALFTALLKLTRTDKLSSEELSYKLDNSVGDLWFSTFFSTETNNSTYDDPTKSVGYMVVRAKCLKHTVTEMVDVVNEVLSRADFSDSKKGVEVVKRLLSYVSHQSLDFTHKFTLRRMCAKFSVSDYADELVNGYSQLVFLRDTLVPLAEKDWSKVESKLNEMRVKLLSMKNLTVNLGGDSELLDSVLDDSTTFYSKLSSTFKYDSKSTDKVWVKEVLDKKLMDSVDKNELLVLPLRNNFVGVGGKLFDKSDKRSGSHQVVVQFLLRDYLYKHLRASRSAYGVHAYLLRTGHVALVSYADPNFLETLEVYKKVPSALVQAHEVLTDKALKMYVTGTLASMDKEEHPDNVVFQHFTSRLRGESEEQSLKNRKEVLETTKEVFKQVADKFSKSKDWHNVCSAVNRSSADTAPSTFKKLT</sequence>
<dbReference type="PANTHER" id="PTHR43016">
    <property type="entry name" value="PRESEQUENCE PROTEASE"/>
    <property type="match status" value="1"/>
</dbReference>
<accession>A0A3B0N9M6</accession>
<dbReference type="Pfam" id="PF05193">
    <property type="entry name" value="Peptidase_M16_C"/>
    <property type="match status" value="1"/>
</dbReference>
<evidence type="ECO:0000259" key="1">
    <source>
        <dbReference type="SMART" id="SM01264"/>
    </source>
</evidence>
<dbReference type="EMBL" id="UIVS01000002">
    <property type="protein sequence ID" value="SVP92018.1"/>
    <property type="molecule type" value="Genomic_DNA"/>
</dbReference>
<reference evidence="2" key="1">
    <citation type="submission" date="2018-07" db="EMBL/GenBank/DDBJ databases">
        <authorList>
            <person name="Quirk P.G."/>
            <person name="Krulwich T.A."/>
        </authorList>
    </citation>
    <scope>NUCLEOTIDE SEQUENCE</scope>
    <source>
        <strain evidence="2">Anand</strain>
    </source>
</reference>
<dbReference type="Pfam" id="PF22516">
    <property type="entry name" value="PreP_C"/>
    <property type="match status" value="1"/>
</dbReference>
<dbReference type="InterPro" id="IPR013578">
    <property type="entry name" value="Peptidase_M16C_assoc"/>
</dbReference>
<dbReference type="SUPFAM" id="SSF63411">
    <property type="entry name" value="LuxS/MPP-like metallohydrolase"/>
    <property type="match status" value="4"/>
</dbReference>
<feature type="domain" description="Peptidase M16C associated" evidence="1">
    <location>
        <begin position="577"/>
        <end position="846"/>
    </location>
</feature>
<evidence type="ECO:0000313" key="3">
    <source>
        <dbReference type="EMBL" id="SVP92018.1"/>
    </source>
</evidence>
<dbReference type="VEuPathDB" id="PiroplasmaDB:TA12175"/>
<dbReference type="EMBL" id="UIVT01000002">
    <property type="protein sequence ID" value="SVP91756.1"/>
    <property type="molecule type" value="Genomic_DNA"/>
</dbReference>
<dbReference type="Pfam" id="PF08367">
    <property type="entry name" value="M16C_assoc"/>
    <property type="match status" value="1"/>
</dbReference>
<dbReference type="InterPro" id="IPR007863">
    <property type="entry name" value="Peptidase_M16_C"/>
</dbReference>
<evidence type="ECO:0000313" key="2">
    <source>
        <dbReference type="EMBL" id="SVP91756.1"/>
    </source>
</evidence>
<dbReference type="Gene3D" id="3.30.830.10">
    <property type="entry name" value="Metalloenzyme, LuxS/M16 peptidase-like"/>
    <property type="match status" value="4"/>
</dbReference>
<dbReference type="GO" id="GO:0004222">
    <property type="term" value="F:metalloendopeptidase activity"/>
    <property type="evidence" value="ECO:0007669"/>
    <property type="project" value="TreeGrafter"/>
</dbReference>
<gene>
    <name evidence="2" type="ORF">TAT_000191400</name>
    <name evidence="3" type="ORF">TAV_000191700</name>
</gene>
<name>A0A3B0N9M6_THEAN</name>
<dbReference type="SMART" id="SM01264">
    <property type="entry name" value="M16C_associated"/>
    <property type="match status" value="1"/>
</dbReference>
<dbReference type="GO" id="GO:0046872">
    <property type="term" value="F:metal ion binding"/>
    <property type="evidence" value="ECO:0007669"/>
    <property type="project" value="InterPro"/>
</dbReference>